<dbReference type="Gene3D" id="3.30.420.270">
    <property type="match status" value="1"/>
</dbReference>
<evidence type="ECO:0000256" key="4">
    <source>
        <dbReference type="ARBA" id="ARBA00022692"/>
    </source>
</evidence>
<dbReference type="Pfam" id="PF02472">
    <property type="entry name" value="ExbD"/>
    <property type="match status" value="1"/>
</dbReference>
<keyword evidence="7" id="KW-0653">Protein transport</keyword>
<dbReference type="OrthoDB" id="9793581at2"/>
<dbReference type="GO" id="GO:0022857">
    <property type="term" value="F:transmembrane transporter activity"/>
    <property type="evidence" value="ECO:0007669"/>
    <property type="project" value="InterPro"/>
</dbReference>
<keyword evidence="10" id="KW-1185">Reference proteome</keyword>
<evidence type="ECO:0000256" key="6">
    <source>
        <dbReference type="ARBA" id="ARBA00023136"/>
    </source>
</evidence>
<evidence type="ECO:0000256" key="2">
    <source>
        <dbReference type="ARBA" id="ARBA00005811"/>
    </source>
</evidence>
<dbReference type="PANTHER" id="PTHR30558:SF13">
    <property type="entry name" value="BIOPOLYMER TRANSPORT PROTEIN EXBD2"/>
    <property type="match status" value="1"/>
</dbReference>
<keyword evidence="3" id="KW-1003">Cell membrane</keyword>
<dbReference type="PANTHER" id="PTHR30558">
    <property type="entry name" value="EXBD MEMBRANE COMPONENT OF PMF-DRIVEN MACROMOLECULE IMPORT SYSTEM"/>
    <property type="match status" value="1"/>
</dbReference>
<evidence type="ECO:0000256" key="3">
    <source>
        <dbReference type="ARBA" id="ARBA00022475"/>
    </source>
</evidence>
<evidence type="ECO:0000313" key="9">
    <source>
        <dbReference type="EMBL" id="RJG47505.1"/>
    </source>
</evidence>
<organism evidence="9 10">
    <name type="scientific">Motilimonas pumila</name>
    <dbReference type="NCBI Taxonomy" id="2303987"/>
    <lineage>
        <taxon>Bacteria</taxon>
        <taxon>Pseudomonadati</taxon>
        <taxon>Pseudomonadota</taxon>
        <taxon>Gammaproteobacteria</taxon>
        <taxon>Alteromonadales</taxon>
        <taxon>Alteromonadales genera incertae sedis</taxon>
        <taxon>Motilimonas</taxon>
    </lineage>
</organism>
<accession>A0A418YEC5</accession>
<gene>
    <name evidence="9" type="ORF">D1Z90_11385</name>
</gene>
<comment type="caution">
    <text evidence="9">The sequence shown here is derived from an EMBL/GenBank/DDBJ whole genome shotgun (WGS) entry which is preliminary data.</text>
</comment>
<reference evidence="9 10" key="2">
    <citation type="submission" date="2019-01" db="EMBL/GenBank/DDBJ databases">
        <title>Motilimonas pumilus sp. nov., isolated from the gut of sea cucumber (Apostichopus japonicus).</title>
        <authorList>
            <person name="Wang F.-Q."/>
            <person name="Ren L.-H."/>
            <person name="Lin Y.-W."/>
            <person name="Sun G.-H."/>
            <person name="Du Z.-J."/>
            <person name="Zhao J.-X."/>
            <person name="Liu X.-J."/>
            <person name="Liu L.-J."/>
        </authorList>
    </citation>
    <scope>NUCLEOTIDE SEQUENCE [LARGE SCALE GENOMIC DNA]</scope>
    <source>
        <strain evidence="9 10">PLHSC7-2</strain>
    </source>
</reference>
<dbReference type="InterPro" id="IPR003400">
    <property type="entry name" value="ExbD"/>
</dbReference>
<evidence type="ECO:0000313" key="10">
    <source>
        <dbReference type="Proteomes" id="UP000283255"/>
    </source>
</evidence>
<protein>
    <submittedName>
        <fullName evidence="9">Biopolymer transporter ExbD</fullName>
    </submittedName>
</protein>
<dbReference type="EMBL" id="QZCH01000013">
    <property type="protein sequence ID" value="RJG47505.1"/>
    <property type="molecule type" value="Genomic_DNA"/>
</dbReference>
<keyword evidence="7" id="KW-0813">Transport</keyword>
<dbReference type="AlphaFoldDB" id="A0A418YEC5"/>
<comment type="subcellular location">
    <subcellularLocation>
        <location evidence="1">Cell membrane</location>
        <topology evidence="1">Single-pass membrane protein</topology>
    </subcellularLocation>
    <subcellularLocation>
        <location evidence="7">Cell membrane</location>
        <topology evidence="7">Single-pass type II membrane protein</topology>
    </subcellularLocation>
</comment>
<sequence length="136" mass="15124">MRHRDFLNQQQEEAQIDMTPMLDIVFIMLIFFIVSTSFVREAGIEIDRPEAQTSSAQSQGAVMLALSANGEVWLDRQMTDLRMVRPSLERLKTEQADLSVVVQADEAASTGDLVKLLDQLRLAKVPYVVATATGGQ</sequence>
<feature type="transmembrane region" description="Helical" evidence="8">
    <location>
        <begin position="21"/>
        <end position="39"/>
    </location>
</feature>
<dbReference type="GO" id="GO:0015031">
    <property type="term" value="P:protein transport"/>
    <property type="evidence" value="ECO:0007669"/>
    <property type="project" value="UniProtKB-KW"/>
</dbReference>
<name>A0A418YEC5_9GAMM</name>
<dbReference type="GO" id="GO:0005886">
    <property type="term" value="C:plasma membrane"/>
    <property type="evidence" value="ECO:0007669"/>
    <property type="project" value="UniProtKB-SubCell"/>
</dbReference>
<evidence type="ECO:0000256" key="5">
    <source>
        <dbReference type="ARBA" id="ARBA00022989"/>
    </source>
</evidence>
<evidence type="ECO:0000256" key="8">
    <source>
        <dbReference type="SAM" id="Phobius"/>
    </source>
</evidence>
<keyword evidence="4 7" id="KW-0812">Transmembrane</keyword>
<reference evidence="9 10" key="1">
    <citation type="submission" date="2018-09" db="EMBL/GenBank/DDBJ databases">
        <authorList>
            <person name="Wang F."/>
        </authorList>
    </citation>
    <scope>NUCLEOTIDE SEQUENCE [LARGE SCALE GENOMIC DNA]</scope>
    <source>
        <strain evidence="9 10">PLHSC7-2</strain>
    </source>
</reference>
<proteinExistence type="inferred from homology"/>
<dbReference type="Proteomes" id="UP000283255">
    <property type="component" value="Unassembled WGS sequence"/>
</dbReference>
<evidence type="ECO:0000256" key="1">
    <source>
        <dbReference type="ARBA" id="ARBA00004162"/>
    </source>
</evidence>
<keyword evidence="6 8" id="KW-0472">Membrane</keyword>
<comment type="similarity">
    <text evidence="2 7">Belongs to the ExbD/TolR family.</text>
</comment>
<evidence type="ECO:0000256" key="7">
    <source>
        <dbReference type="RuleBase" id="RU003879"/>
    </source>
</evidence>
<keyword evidence="5 8" id="KW-1133">Transmembrane helix</keyword>
<dbReference type="RefSeq" id="WP_119910885.1">
    <property type="nucleotide sequence ID" value="NZ_QZCH01000013.1"/>
</dbReference>